<dbReference type="InterPro" id="IPR013098">
    <property type="entry name" value="Ig_I-set"/>
</dbReference>
<dbReference type="InterPro" id="IPR032675">
    <property type="entry name" value="LRR_dom_sf"/>
</dbReference>
<dbReference type="Pfam" id="PF07679">
    <property type="entry name" value="I-set"/>
    <property type="match status" value="1"/>
</dbReference>
<reference evidence="8" key="1">
    <citation type="submission" date="2022-06" db="EMBL/GenBank/DDBJ databases">
        <authorList>
            <person name="Berger JAMES D."/>
            <person name="Berger JAMES D."/>
        </authorList>
    </citation>
    <scope>NUCLEOTIDE SEQUENCE [LARGE SCALE GENOMIC DNA]</scope>
</reference>
<dbReference type="PANTHER" id="PTHR24366">
    <property type="entry name" value="IG(IMMUNOGLOBULIN) AND LRR(LEUCINE RICH REPEAT) DOMAINS"/>
    <property type="match status" value="1"/>
</dbReference>
<keyword evidence="5" id="KW-0325">Glycoprotein</keyword>
<protein>
    <recommendedName>
        <fullName evidence="7">Ig-like domain-containing protein</fullName>
    </recommendedName>
</protein>
<dbReference type="InterPro" id="IPR007110">
    <property type="entry name" value="Ig-like_dom"/>
</dbReference>
<dbReference type="PANTHER" id="PTHR24366:SF96">
    <property type="entry name" value="LEUCINE RICH REPEAT CONTAINING 53"/>
    <property type="match status" value="1"/>
</dbReference>
<dbReference type="InterPro" id="IPR003598">
    <property type="entry name" value="Ig_sub2"/>
</dbReference>
<evidence type="ECO:0000256" key="6">
    <source>
        <dbReference type="SAM" id="Phobius"/>
    </source>
</evidence>
<organism evidence="8 9">
    <name type="scientific">Schistosoma rodhaini</name>
    <dbReference type="NCBI Taxonomy" id="6188"/>
    <lineage>
        <taxon>Eukaryota</taxon>
        <taxon>Metazoa</taxon>
        <taxon>Spiralia</taxon>
        <taxon>Lophotrochozoa</taxon>
        <taxon>Platyhelminthes</taxon>
        <taxon>Trematoda</taxon>
        <taxon>Digenea</taxon>
        <taxon>Strigeidida</taxon>
        <taxon>Schistosomatoidea</taxon>
        <taxon>Schistosomatidae</taxon>
        <taxon>Schistosoma</taxon>
    </lineage>
</organism>
<dbReference type="InterPro" id="IPR003591">
    <property type="entry name" value="Leu-rich_rpt_typical-subtyp"/>
</dbReference>
<accession>A0AA85G459</accession>
<dbReference type="InterPro" id="IPR001611">
    <property type="entry name" value="Leu-rich_rpt"/>
</dbReference>
<dbReference type="SMART" id="SM00369">
    <property type="entry name" value="LRR_TYP"/>
    <property type="match status" value="4"/>
</dbReference>
<keyword evidence="6" id="KW-0472">Membrane</keyword>
<evidence type="ECO:0000256" key="5">
    <source>
        <dbReference type="ARBA" id="ARBA00023180"/>
    </source>
</evidence>
<dbReference type="InterPro" id="IPR036179">
    <property type="entry name" value="Ig-like_dom_sf"/>
</dbReference>
<name>A0AA85G459_9TREM</name>
<evidence type="ECO:0000256" key="4">
    <source>
        <dbReference type="ARBA" id="ARBA00023157"/>
    </source>
</evidence>
<dbReference type="SUPFAM" id="SSF52058">
    <property type="entry name" value="L domain-like"/>
    <property type="match status" value="1"/>
</dbReference>
<dbReference type="SMART" id="SM00408">
    <property type="entry name" value="IGc2"/>
    <property type="match status" value="1"/>
</dbReference>
<feature type="transmembrane region" description="Helical" evidence="6">
    <location>
        <begin position="434"/>
        <end position="464"/>
    </location>
</feature>
<dbReference type="Pfam" id="PF13855">
    <property type="entry name" value="LRR_8"/>
    <property type="match status" value="1"/>
</dbReference>
<keyword evidence="3" id="KW-0677">Repeat</keyword>
<dbReference type="InterPro" id="IPR003599">
    <property type="entry name" value="Ig_sub"/>
</dbReference>
<feature type="domain" description="Ig-like" evidence="7">
    <location>
        <begin position="327"/>
        <end position="403"/>
    </location>
</feature>
<dbReference type="Gene3D" id="2.60.40.10">
    <property type="entry name" value="Immunoglobulins"/>
    <property type="match status" value="1"/>
</dbReference>
<keyword evidence="8" id="KW-1185">Reference proteome</keyword>
<dbReference type="AlphaFoldDB" id="A0AA85G459"/>
<dbReference type="InterPro" id="IPR013783">
    <property type="entry name" value="Ig-like_fold"/>
</dbReference>
<dbReference type="WBParaSite" id="SRDH1_75120.1">
    <property type="protein sequence ID" value="SRDH1_75120.1"/>
    <property type="gene ID" value="SRDH1_75120"/>
</dbReference>
<evidence type="ECO:0000259" key="7">
    <source>
        <dbReference type="PROSITE" id="PS50835"/>
    </source>
</evidence>
<dbReference type="SMART" id="SM00082">
    <property type="entry name" value="LRRCT"/>
    <property type="match status" value="1"/>
</dbReference>
<reference evidence="9" key="2">
    <citation type="submission" date="2023-11" db="UniProtKB">
        <authorList>
            <consortium name="WormBaseParasite"/>
        </authorList>
    </citation>
    <scope>IDENTIFICATION</scope>
</reference>
<dbReference type="Gene3D" id="3.80.10.10">
    <property type="entry name" value="Ribonuclease Inhibitor"/>
    <property type="match status" value="2"/>
</dbReference>
<evidence type="ECO:0000256" key="2">
    <source>
        <dbReference type="ARBA" id="ARBA00022729"/>
    </source>
</evidence>
<keyword evidence="6" id="KW-0812">Transmembrane</keyword>
<dbReference type="PROSITE" id="PS50835">
    <property type="entry name" value="IG_LIKE"/>
    <property type="match status" value="1"/>
</dbReference>
<dbReference type="SUPFAM" id="SSF48726">
    <property type="entry name" value="Immunoglobulin"/>
    <property type="match status" value="1"/>
</dbReference>
<dbReference type="SMART" id="SM00409">
    <property type="entry name" value="IG"/>
    <property type="match status" value="1"/>
</dbReference>
<keyword evidence="6" id="KW-1133">Transmembrane helix</keyword>
<proteinExistence type="predicted"/>
<keyword evidence="1" id="KW-0433">Leucine-rich repeat</keyword>
<evidence type="ECO:0000313" key="9">
    <source>
        <dbReference type="WBParaSite" id="SRDH1_75120.1"/>
    </source>
</evidence>
<dbReference type="PROSITE" id="PS51450">
    <property type="entry name" value="LRR"/>
    <property type="match status" value="1"/>
</dbReference>
<dbReference type="Proteomes" id="UP000050792">
    <property type="component" value="Unassembled WGS sequence"/>
</dbReference>
<feature type="transmembrane region" description="Helical" evidence="6">
    <location>
        <begin position="12"/>
        <end position="32"/>
    </location>
</feature>
<keyword evidence="4" id="KW-1015">Disulfide bond</keyword>
<evidence type="ECO:0000313" key="8">
    <source>
        <dbReference type="Proteomes" id="UP000050792"/>
    </source>
</evidence>
<evidence type="ECO:0000256" key="3">
    <source>
        <dbReference type="ARBA" id="ARBA00022737"/>
    </source>
</evidence>
<sequence>MHFPIINIMRNVLLMYPYKLITIYLLSILIIFNDYYYDYIMCNSCHLQTNIEIFHCSHYGLTTLPGFIHENTIELDLSYNLIEILHEDSFTRLHNIQKLILAHNKIYKITERAFLPIMNSLIWLDLRFNRLISNYHKPFPVLAFSQLAYVRYLDLSGNELNYLPARFLYGMGMSLKRLEMSLLSNKIYTEPDTFDGLNRLHHLNLAYNIFSNLMEDALNGLRPEHFSYLNLEGVKWTCDCHILWFRQWLNRLPKKALYISSKPGGECASPSQYQHMALMYLNLTSLQCEPELMHTIPSHHDDKNVKNSVKRNLTDRDTIPIHVYGIEGENLTLVCSFISEPKMHIQWFYNGILIQPHWSHVIQTISPGIKFTTTLFFKQLDKTTDEGYYKCQASNYKGQASATFYVHVQKPIEQSNQLRLFNKNLNNKLDYTSFLFNPIIITIFIVVFNFTFIITVLCIVKCIYKKRLSHQSHRKGLSNKALETNIEPHNVSYEKLITANCDSNMNNSNNNNIQTFTQINLNPINSNQNHKICTDFISTSSKLHNENLSNIREIDKIQQIDDRINDGNKCYLGDLLNNNNNNNNKSILQSKLLNHSMKQGTPSPQSSDMGYLTSNASQNCESLIDLNPNHNEYNSSIKQLKPRVYYTLGVRSGNHSPELIYSLNNTNKKHHLTCSIDQDCSISDNSLSPKQMSCSPESYSFHQHSDNYQYISQNTKNVYHDKTFDHISCPVHGLINKNENDFNPVYLIQNQNNSDCPIHGSKSFTNLGKSIYKSEYKLNKSKQYPNKSLSLNLNYLNRTFLESIKMNSLDETCDDIKNLRQHHRINCT</sequence>
<keyword evidence="2" id="KW-0732">Signal</keyword>
<evidence type="ECO:0000256" key="1">
    <source>
        <dbReference type="ARBA" id="ARBA00022614"/>
    </source>
</evidence>
<dbReference type="InterPro" id="IPR000483">
    <property type="entry name" value="Cys-rich_flank_reg_C"/>
</dbReference>